<dbReference type="InterPro" id="IPR011055">
    <property type="entry name" value="Dup_hybrid_motif"/>
</dbReference>
<feature type="domain" description="M23ase beta-sheet core" evidence="2">
    <location>
        <begin position="165"/>
        <end position="259"/>
    </location>
</feature>
<dbReference type="AlphaFoldDB" id="A0A849AL85"/>
<gene>
    <name evidence="3" type="ORF">HJ588_12375</name>
</gene>
<sequence>MLSRVVLPVGVVTATATVGGVAVAGLDPLQLNFGSTLAAERAVPAATQTARLAPAVASSHAVTTSVRRELPGSVSRDSGRPLLPESGPATPASGPASGSTSASASASSSAAQSPSSSTKPAPSASPSPTSSKPAAQWVCAIRGCAAPMVSGFGARVSPGGVGSTYHQGDDFPVPIGTSLVAMGNGTVVQAGPVDGLGVHVVVDYGGGVQIVYGHMSSVVVYAGQRVSQGQLVGYSGNTGKSTGPHLHLEVHVNGVAIDPAPWLRARGVF</sequence>
<dbReference type="InterPro" id="IPR016047">
    <property type="entry name" value="M23ase_b-sheet_dom"/>
</dbReference>
<accession>A0A849AL85</accession>
<evidence type="ECO:0000256" key="1">
    <source>
        <dbReference type="SAM" id="MobiDB-lite"/>
    </source>
</evidence>
<dbReference type="RefSeq" id="WP_171156008.1">
    <property type="nucleotide sequence ID" value="NZ_JABENB010000002.1"/>
</dbReference>
<dbReference type="GO" id="GO:0004222">
    <property type="term" value="F:metalloendopeptidase activity"/>
    <property type="evidence" value="ECO:0007669"/>
    <property type="project" value="TreeGrafter"/>
</dbReference>
<protein>
    <submittedName>
        <fullName evidence="3">M23 family metallopeptidase</fullName>
    </submittedName>
</protein>
<name>A0A849AL85_9MICO</name>
<dbReference type="Proteomes" id="UP000557772">
    <property type="component" value="Unassembled WGS sequence"/>
</dbReference>
<feature type="region of interest" description="Disordered" evidence="1">
    <location>
        <begin position="56"/>
        <end position="132"/>
    </location>
</feature>
<dbReference type="SUPFAM" id="SSF51261">
    <property type="entry name" value="Duplicated hybrid motif"/>
    <property type="match status" value="1"/>
</dbReference>
<dbReference type="PANTHER" id="PTHR21666">
    <property type="entry name" value="PEPTIDASE-RELATED"/>
    <property type="match status" value="1"/>
</dbReference>
<evidence type="ECO:0000259" key="2">
    <source>
        <dbReference type="Pfam" id="PF01551"/>
    </source>
</evidence>
<dbReference type="CDD" id="cd12797">
    <property type="entry name" value="M23_peptidase"/>
    <property type="match status" value="1"/>
</dbReference>
<evidence type="ECO:0000313" key="4">
    <source>
        <dbReference type="Proteomes" id="UP000557772"/>
    </source>
</evidence>
<dbReference type="EMBL" id="JABENB010000002">
    <property type="protein sequence ID" value="NNG40058.1"/>
    <property type="molecule type" value="Genomic_DNA"/>
</dbReference>
<dbReference type="Pfam" id="PF01551">
    <property type="entry name" value="Peptidase_M23"/>
    <property type="match status" value="1"/>
</dbReference>
<evidence type="ECO:0000313" key="3">
    <source>
        <dbReference type="EMBL" id="NNG40058.1"/>
    </source>
</evidence>
<dbReference type="PANTHER" id="PTHR21666:SF270">
    <property type="entry name" value="MUREIN HYDROLASE ACTIVATOR ENVC"/>
    <property type="match status" value="1"/>
</dbReference>
<dbReference type="InterPro" id="IPR050570">
    <property type="entry name" value="Cell_wall_metabolism_enzyme"/>
</dbReference>
<dbReference type="Gene3D" id="2.70.70.10">
    <property type="entry name" value="Glucose Permease (Domain IIA)"/>
    <property type="match status" value="1"/>
</dbReference>
<proteinExistence type="predicted"/>
<keyword evidence="4" id="KW-1185">Reference proteome</keyword>
<reference evidence="3 4" key="1">
    <citation type="submission" date="2020-05" db="EMBL/GenBank/DDBJ databases">
        <title>Flexivirga sp. ID2601S isolated from air conditioner.</title>
        <authorList>
            <person name="Kim D.H."/>
        </authorList>
    </citation>
    <scope>NUCLEOTIDE SEQUENCE [LARGE SCALE GENOMIC DNA]</scope>
    <source>
        <strain evidence="3 4">ID2601S</strain>
    </source>
</reference>
<feature type="compositionally biased region" description="Low complexity" evidence="1">
    <location>
        <begin position="86"/>
        <end position="132"/>
    </location>
</feature>
<comment type="caution">
    <text evidence="3">The sequence shown here is derived from an EMBL/GenBank/DDBJ whole genome shotgun (WGS) entry which is preliminary data.</text>
</comment>
<organism evidence="3 4">
    <name type="scientific">Flexivirga aerilata</name>
    <dbReference type="NCBI Taxonomy" id="1656889"/>
    <lineage>
        <taxon>Bacteria</taxon>
        <taxon>Bacillati</taxon>
        <taxon>Actinomycetota</taxon>
        <taxon>Actinomycetes</taxon>
        <taxon>Micrococcales</taxon>
        <taxon>Dermacoccaceae</taxon>
        <taxon>Flexivirga</taxon>
    </lineage>
</organism>